<reference evidence="11" key="1">
    <citation type="submission" date="2023-07" db="EMBL/GenBank/DDBJ databases">
        <authorList>
            <consortium name="CYATHOMIX"/>
        </authorList>
    </citation>
    <scope>NUCLEOTIDE SEQUENCE</scope>
    <source>
        <strain evidence="11">N/A</strain>
    </source>
</reference>
<evidence type="ECO:0000256" key="1">
    <source>
        <dbReference type="ARBA" id="ARBA00004323"/>
    </source>
</evidence>
<evidence type="ECO:0000256" key="10">
    <source>
        <dbReference type="RuleBase" id="RU363063"/>
    </source>
</evidence>
<keyword evidence="6" id="KW-0735">Signal-anchor</keyword>
<gene>
    <name evidence="11" type="ORF">CYNAS_LOCUS10161</name>
</gene>
<keyword evidence="3 10" id="KW-0328">Glycosyltransferase</keyword>
<dbReference type="AlphaFoldDB" id="A0AA36GU54"/>
<dbReference type="PANTHER" id="PTHR11214:SF391">
    <property type="entry name" value="BETA-1,3-GALACTOSYLTRANSFERASE BRE-2-RELATED"/>
    <property type="match status" value="1"/>
</dbReference>
<keyword evidence="12" id="KW-1185">Reference proteome</keyword>
<keyword evidence="7" id="KW-1133">Transmembrane helix</keyword>
<evidence type="ECO:0000313" key="11">
    <source>
        <dbReference type="EMBL" id="CAJ0598178.1"/>
    </source>
</evidence>
<keyword evidence="9" id="KW-0472">Membrane</keyword>
<comment type="caution">
    <text evidence="11">The sequence shown here is derived from an EMBL/GenBank/DDBJ whole genome shotgun (WGS) entry which is preliminary data.</text>
</comment>
<evidence type="ECO:0000256" key="9">
    <source>
        <dbReference type="ARBA" id="ARBA00023136"/>
    </source>
</evidence>
<dbReference type="GO" id="GO:0016758">
    <property type="term" value="F:hexosyltransferase activity"/>
    <property type="evidence" value="ECO:0007669"/>
    <property type="project" value="InterPro"/>
</dbReference>
<evidence type="ECO:0000256" key="2">
    <source>
        <dbReference type="ARBA" id="ARBA00008661"/>
    </source>
</evidence>
<dbReference type="GO" id="GO:0006493">
    <property type="term" value="P:protein O-linked glycosylation"/>
    <property type="evidence" value="ECO:0007669"/>
    <property type="project" value="TreeGrafter"/>
</dbReference>
<dbReference type="InterPro" id="IPR002659">
    <property type="entry name" value="Glyco_trans_31"/>
</dbReference>
<proteinExistence type="inferred from homology"/>
<evidence type="ECO:0000256" key="8">
    <source>
        <dbReference type="ARBA" id="ARBA00023034"/>
    </source>
</evidence>
<name>A0AA36GU54_CYLNA</name>
<dbReference type="EMBL" id="CATQJL010000223">
    <property type="protein sequence ID" value="CAJ0598178.1"/>
    <property type="molecule type" value="Genomic_DNA"/>
</dbReference>
<evidence type="ECO:0000256" key="4">
    <source>
        <dbReference type="ARBA" id="ARBA00022679"/>
    </source>
</evidence>
<sequence length="326" mass="36755">MCPVCLKFFVFENLGIFGILSKSSILVNDTQTPTGRLPNQTLYKSLFLRTPNSLNLTRPTVHEGSKAIVLVNSALKEIDMRDTIRDTWANPAFSQLVKNKMVSVVFLVGTGNVSDLVRKELATGDDILQVDVSESYANLVYKVLAAYLWIHDNYPEKFVLKIDSDTVILMDKIEPLLVNSTTKSMQCYAITKSEPLRCVTDRWYVPQSVYPAQYFPDYCSGPAYLLSPAALNAILQAAPKEQVFEIEDAFFTGVLGGKVGVKIVGHRGIWKEEKNSQPCVDNRGTVIAYPVHNASTKRLAQAWNHIQNLRCRWIFEHFLLTYFYGD</sequence>
<dbReference type="Proteomes" id="UP001176961">
    <property type="component" value="Unassembled WGS sequence"/>
</dbReference>
<keyword evidence="5" id="KW-0812">Transmembrane</keyword>
<organism evidence="11 12">
    <name type="scientific">Cylicocyclus nassatus</name>
    <name type="common">Nematode worm</name>
    <dbReference type="NCBI Taxonomy" id="53992"/>
    <lineage>
        <taxon>Eukaryota</taxon>
        <taxon>Metazoa</taxon>
        <taxon>Ecdysozoa</taxon>
        <taxon>Nematoda</taxon>
        <taxon>Chromadorea</taxon>
        <taxon>Rhabditida</taxon>
        <taxon>Rhabditina</taxon>
        <taxon>Rhabditomorpha</taxon>
        <taxon>Strongyloidea</taxon>
        <taxon>Strongylidae</taxon>
        <taxon>Cylicocyclus</taxon>
    </lineage>
</organism>
<accession>A0AA36GU54</accession>
<comment type="subcellular location">
    <subcellularLocation>
        <location evidence="1 10">Golgi apparatus membrane</location>
        <topology evidence="1 10">Single-pass type II membrane protein</topology>
    </subcellularLocation>
</comment>
<evidence type="ECO:0000313" key="12">
    <source>
        <dbReference type="Proteomes" id="UP001176961"/>
    </source>
</evidence>
<protein>
    <recommendedName>
        <fullName evidence="10">Hexosyltransferase</fullName>
        <ecNumber evidence="10">2.4.1.-</ecNumber>
    </recommendedName>
</protein>
<dbReference type="PANTHER" id="PTHR11214">
    <property type="entry name" value="BETA-1,3-N-ACETYLGLUCOSAMINYLTRANSFERASE"/>
    <property type="match status" value="1"/>
</dbReference>
<evidence type="ECO:0000256" key="6">
    <source>
        <dbReference type="ARBA" id="ARBA00022968"/>
    </source>
</evidence>
<keyword evidence="8 10" id="KW-0333">Golgi apparatus</keyword>
<dbReference type="GO" id="GO:0000139">
    <property type="term" value="C:Golgi membrane"/>
    <property type="evidence" value="ECO:0007669"/>
    <property type="project" value="UniProtKB-SubCell"/>
</dbReference>
<dbReference type="EC" id="2.4.1.-" evidence="10"/>
<dbReference type="Gene3D" id="3.90.550.50">
    <property type="match status" value="1"/>
</dbReference>
<keyword evidence="4" id="KW-0808">Transferase</keyword>
<comment type="similarity">
    <text evidence="2 10">Belongs to the glycosyltransferase 31 family.</text>
</comment>
<evidence type="ECO:0000256" key="7">
    <source>
        <dbReference type="ARBA" id="ARBA00022989"/>
    </source>
</evidence>
<dbReference type="Pfam" id="PF01762">
    <property type="entry name" value="Galactosyl_T"/>
    <property type="match status" value="1"/>
</dbReference>
<evidence type="ECO:0000256" key="5">
    <source>
        <dbReference type="ARBA" id="ARBA00022692"/>
    </source>
</evidence>
<evidence type="ECO:0000256" key="3">
    <source>
        <dbReference type="ARBA" id="ARBA00022676"/>
    </source>
</evidence>